<dbReference type="EMBL" id="JBAMIC010000008">
    <property type="protein sequence ID" value="KAK7104048.1"/>
    <property type="molecule type" value="Genomic_DNA"/>
</dbReference>
<keyword evidence="2" id="KW-1185">Reference proteome</keyword>
<protein>
    <submittedName>
        <fullName evidence="1">Uncharacterized protein</fullName>
    </submittedName>
</protein>
<dbReference type="AlphaFoldDB" id="A0AAN9BDK2"/>
<accession>A0AAN9BDK2</accession>
<dbReference type="Proteomes" id="UP001374579">
    <property type="component" value="Unassembled WGS sequence"/>
</dbReference>
<evidence type="ECO:0000313" key="2">
    <source>
        <dbReference type="Proteomes" id="UP001374579"/>
    </source>
</evidence>
<organism evidence="1 2">
    <name type="scientific">Littorina saxatilis</name>
    <dbReference type="NCBI Taxonomy" id="31220"/>
    <lineage>
        <taxon>Eukaryota</taxon>
        <taxon>Metazoa</taxon>
        <taxon>Spiralia</taxon>
        <taxon>Lophotrochozoa</taxon>
        <taxon>Mollusca</taxon>
        <taxon>Gastropoda</taxon>
        <taxon>Caenogastropoda</taxon>
        <taxon>Littorinimorpha</taxon>
        <taxon>Littorinoidea</taxon>
        <taxon>Littorinidae</taxon>
        <taxon>Littorina</taxon>
    </lineage>
</organism>
<proteinExistence type="predicted"/>
<name>A0AAN9BDK2_9CAEN</name>
<sequence>MEDTQHTGYEPEVSQSIRQVCTDFGLEEKYLTCTWTARHVVATNWKQISRISCFWKQLLDSHDIVAPDKHTSPNHPWQNKPPWQPCDANAAYVLREKMAFSSRPTLGAAYDAPAALFDSMSSLIGLSGHPDRD</sequence>
<comment type="caution">
    <text evidence="1">The sequence shown here is derived from an EMBL/GenBank/DDBJ whole genome shotgun (WGS) entry which is preliminary data.</text>
</comment>
<gene>
    <name evidence="1" type="ORF">V1264_018824</name>
</gene>
<reference evidence="1 2" key="1">
    <citation type="submission" date="2024-02" db="EMBL/GenBank/DDBJ databases">
        <title>Chromosome-scale genome assembly of the rough periwinkle Littorina saxatilis.</title>
        <authorList>
            <person name="De Jode A."/>
            <person name="Faria R."/>
            <person name="Formenti G."/>
            <person name="Sims Y."/>
            <person name="Smith T.P."/>
            <person name="Tracey A."/>
            <person name="Wood J.M.D."/>
            <person name="Zagrodzka Z.B."/>
            <person name="Johannesson K."/>
            <person name="Butlin R.K."/>
            <person name="Leder E.H."/>
        </authorList>
    </citation>
    <scope>NUCLEOTIDE SEQUENCE [LARGE SCALE GENOMIC DNA]</scope>
    <source>
        <strain evidence="1">Snail1</strain>
        <tissue evidence="1">Muscle</tissue>
    </source>
</reference>
<evidence type="ECO:0000313" key="1">
    <source>
        <dbReference type="EMBL" id="KAK7104048.1"/>
    </source>
</evidence>